<sequence>MTDPKVVHFFDCADVGKTLVKYGREAGYRWRHRPWLPESMRPLDQKSALPAVTRVQWGVRRTVEAVRGDVMHIHFGTRAGAANSRPFVPFVMHWHGTDIRKYYYEGASKPAVLWGAERAAHVVYATPDLRDHAVAVRPDASYLPIPVNFSELPPWKPTERPTVVFSSRWDESKGGKEQLALLRALKARLGEDVVFEGLDWGDQAPAAGALGVRLVPKMPKDRFLQWMAGAHCVVGQSSGILATSELEAVAMGAPTVISVKAGYYPGSPFLVGEGHEAVAERVHEVLQDPVSAVASSEGASWVRLHHGPEKLIPQLAGIYRAAAGR</sequence>
<dbReference type="Proteomes" id="UP000199258">
    <property type="component" value="Unassembled WGS sequence"/>
</dbReference>
<protein>
    <submittedName>
        <fullName evidence="1">Glycosyltransferase involved in cell wall bisynthesis</fullName>
    </submittedName>
</protein>
<dbReference type="EMBL" id="FNDT01000001">
    <property type="protein sequence ID" value="SDH34412.1"/>
    <property type="molecule type" value="Genomic_DNA"/>
</dbReference>
<dbReference type="RefSeq" id="WP_090584062.1">
    <property type="nucleotide sequence ID" value="NZ_JBIVSK010000001.1"/>
</dbReference>
<dbReference type="AlphaFoldDB" id="A0A1G8BMF9"/>
<keyword evidence="2" id="KW-1185">Reference proteome</keyword>
<dbReference type="GO" id="GO:0016740">
    <property type="term" value="F:transferase activity"/>
    <property type="evidence" value="ECO:0007669"/>
    <property type="project" value="UniProtKB-KW"/>
</dbReference>
<proteinExistence type="predicted"/>
<accession>A0A1G8BMF9</accession>
<evidence type="ECO:0000313" key="1">
    <source>
        <dbReference type="EMBL" id="SDH34412.1"/>
    </source>
</evidence>
<reference evidence="1 2" key="1">
    <citation type="submission" date="2016-10" db="EMBL/GenBank/DDBJ databases">
        <authorList>
            <person name="de Groot N.N."/>
        </authorList>
    </citation>
    <scope>NUCLEOTIDE SEQUENCE [LARGE SCALE GENOMIC DNA]</scope>
    <source>
        <strain evidence="1 2">NP_1H</strain>
    </source>
</reference>
<organism evidence="1 2">
    <name type="scientific">Arthrobacter subterraneus</name>
    <dbReference type="NCBI Taxonomy" id="335973"/>
    <lineage>
        <taxon>Bacteria</taxon>
        <taxon>Bacillati</taxon>
        <taxon>Actinomycetota</taxon>
        <taxon>Actinomycetes</taxon>
        <taxon>Micrococcales</taxon>
        <taxon>Micrococcaceae</taxon>
        <taxon>Arthrobacter</taxon>
    </lineage>
</organism>
<evidence type="ECO:0000313" key="2">
    <source>
        <dbReference type="Proteomes" id="UP000199258"/>
    </source>
</evidence>
<keyword evidence="1" id="KW-0808">Transferase</keyword>
<name>A0A1G8BMF9_9MICC</name>
<dbReference type="SUPFAM" id="SSF53756">
    <property type="entry name" value="UDP-Glycosyltransferase/glycogen phosphorylase"/>
    <property type="match status" value="1"/>
</dbReference>
<gene>
    <name evidence="1" type="ORF">SAMN04488693_1012</name>
</gene>
<dbReference type="STRING" id="335973.SAMN04488693_1012"/>
<dbReference type="Gene3D" id="3.40.50.2000">
    <property type="entry name" value="Glycogen Phosphorylase B"/>
    <property type="match status" value="2"/>
</dbReference>